<comment type="similarity">
    <text evidence="1">Belongs to the PhzF family.</text>
</comment>
<dbReference type="GO" id="GO:0016853">
    <property type="term" value="F:isomerase activity"/>
    <property type="evidence" value="ECO:0007669"/>
    <property type="project" value="UniProtKB-KW"/>
</dbReference>
<dbReference type="AlphaFoldDB" id="A0A9Q0RPQ3"/>
<dbReference type="SUPFAM" id="SSF54506">
    <property type="entry name" value="Diaminopimelate epimerase-like"/>
    <property type="match status" value="1"/>
</dbReference>
<dbReference type="Pfam" id="PF17064">
    <property type="entry name" value="QVR"/>
    <property type="match status" value="1"/>
</dbReference>
<accession>A0A9Q0RPQ3</accession>
<dbReference type="EMBL" id="JAPWDV010000001">
    <property type="protein sequence ID" value="KAJ6221976.1"/>
    <property type="molecule type" value="Genomic_DNA"/>
</dbReference>
<dbReference type="GO" id="GO:0030431">
    <property type="term" value="P:sleep"/>
    <property type="evidence" value="ECO:0007669"/>
    <property type="project" value="InterPro"/>
</dbReference>
<keyword evidence="2" id="KW-0732">Signal</keyword>
<name>A0A9Q0RPQ3_BLOTA</name>
<proteinExistence type="inferred from homology"/>
<dbReference type="NCBIfam" id="TIGR00654">
    <property type="entry name" value="PhzF_family"/>
    <property type="match status" value="1"/>
</dbReference>
<gene>
    <name evidence="5" type="ORF">RDWZM_000521</name>
</gene>
<dbReference type="GO" id="GO:0005737">
    <property type="term" value="C:cytoplasm"/>
    <property type="evidence" value="ECO:0007669"/>
    <property type="project" value="TreeGrafter"/>
</dbReference>
<dbReference type="InterPro" id="IPR031424">
    <property type="entry name" value="QVR-like"/>
</dbReference>
<dbReference type="OMA" id="MDFPAKQ"/>
<sequence>MAGVRKVSSSISCFICDSRNWTDSNCHDPFHPAMSKYAENCKVPKQNHIGVFPARFCVKVIGRKISTGEDLVIRACSLESMDNQCGNFKFEGEIYKMQQLQFYIVDAFVDPDKPFSGNPAAVVLLDNDDDIDDSTKQNIAGQFNLSETVFVSKLNRDQNGSRSLMIRWFTPTNEVELCGHATIAASYVLFERERSVRTLVYETKFGQRLECTMDGERRLNLNFPSNDPVQIECKQYRWIDQLVHAIIGELPMIDTSIVNIYWSESTKKLLLRMESKDGQLMLTNLKPDFHRLKEIDTDGMVRGVIITQKADRQRDGVHFWSRYFSPWNGINEDPVTGSSFTVLAPYWRKQLNENGTLYAKQVSSRSGLVRCTTMDNRVSIEGFARIFCLGTCHVYE</sequence>
<comment type="caution">
    <text evidence="5">The sequence shown here is derived from an EMBL/GenBank/DDBJ whole genome shotgun (WGS) entry which is preliminary data.</text>
</comment>
<evidence type="ECO:0000256" key="1">
    <source>
        <dbReference type="ARBA" id="ARBA00008270"/>
    </source>
</evidence>
<dbReference type="GO" id="GO:0032222">
    <property type="term" value="P:regulation of synaptic transmission, cholinergic"/>
    <property type="evidence" value="ECO:0007669"/>
    <property type="project" value="InterPro"/>
</dbReference>
<reference evidence="5" key="1">
    <citation type="submission" date="2022-12" db="EMBL/GenBank/DDBJ databases">
        <title>Genome assemblies of Blomia tropicalis.</title>
        <authorList>
            <person name="Cui Y."/>
        </authorList>
    </citation>
    <scope>NUCLEOTIDE SEQUENCE</scope>
    <source>
        <tissue evidence="5">Adult mites</tissue>
    </source>
</reference>
<dbReference type="Proteomes" id="UP001142055">
    <property type="component" value="Chromosome 1"/>
</dbReference>
<keyword evidence="6" id="KW-1185">Reference proteome</keyword>
<dbReference type="InterPro" id="IPR003719">
    <property type="entry name" value="Phenazine_PhzF-like"/>
</dbReference>
<evidence type="ECO:0000256" key="3">
    <source>
        <dbReference type="ARBA" id="ARBA00023180"/>
    </source>
</evidence>
<evidence type="ECO:0000256" key="2">
    <source>
        <dbReference type="ARBA" id="ARBA00022729"/>
    </source>
</evidence>
<evidence type="ECO:0000313" key="6">
    <source>
        <dbReference type="Proteomes" id="UP001142055"/>
    </source>
</evidence>
<protein>
    <submittedName>
        <fullName evidence="5">Uncharacterized protein</fullName>
    </submittedName>
</protein>
<dbReference type="PANTHER" id="PTHR13774:SF17">
    <property type="entry name" value="PHENAZINE BIOSYNTHESIS-LIKE DOMAIN-CONTAINING PROTEIN"/>
    <property type="match status" value="1"/>
</dbReference>
<dbReference type="Pfam" id="PF02567">
    <property type="entry name" value="PhzC-PhzF"/>
    <property type="match status" value="1"/>
</dbReference>
<dbReference type="Gene3D" id="3.10.310.10">
    <property type="entry name" value="Diaminopimelate Epimerase, Chain A, domain 1"/>
    <property type="match status" value="2"/>
</dbReference>
<evidence type="ECO:0000313" key="5">
    <source>
        <dbReference type="EMBL" id="KAJ6221976.1"/>
    </source>
</evidence>
<dbReference type="PANTHER" id="PTHR13774">
    <property type="entry name" value="PHENAZINE BIOSYNTHESIS PROTEIN"/>
    <property type="match status" value="1"/>
</dbReference>
<organism evidence="5 6">
    <name type="scientific">Blomia tropicalis</name>
    <name type="common">Mite</name>
    <dbReference type="NCBI Taxonomy" id="40697"/>
    <lineage>
        <taxon>Eukaryota</taxon>
        <taxon>Metazoa</taxon>
        <taxon>Ecdysozoa</taxon>
        <taxon>Arthropoda</taxon>
        <taxon>Chelicerata</taxon>
        <taxon>Arachnida</taxon>
        <taxon>Acari</taxon>
        <taxon>Acariformes</taxon>
        <taxon>Sarcoptiformes</taxon>
        <taxon>Astigmata</taxon>
        <taxon>Glycyphagoidea</taxon>
        <taxon>Echimyopodidae</taxon>
        <taxon>Blomia</taxon>
    </lineage>
</organism>
<evidence type="ECO:0000256" key="4">
    <source>
        <dbReference type="ARBA" id="ARBA00023235"/>
    </source>
</evidence>
<keyword evidence="4" id="KW-0413">Isomerase</keyword>
<keyword evidence="3" id="KW-0325">Glycoprotein</keyword>